<proteinExistence type="predicted"/>
<organism evidence="2 3">
    <name type="scientific">Hyphopichia burtonii NRRL Y-1933</name>
    <dbReference type="NCBI Taxonomy" id="984485"/>
    <lineage>
        <taxon>Eukaryota</taxon>
        <taxon>Fungi</taxon>
        <taxon>Dikarya</taxon>
        <taxon>Ascomycota</taxon>
        <taxon>Saccharomycotina</taxon>
        <taxon>Pichiomycetes</taxon>
        <taxon>Debaryomycetaceae</taxon>
        <taxon>Hyphopichia</taxon>
    </lineage>
</organism>
<evidence type="ECO:0000256" key="1">
    <source>
        <dbReference type="SAM" id="SignalP"/>
    </source>
</evidence>
<name>A0A1E4RJF0_9ASCO</name>
<feature type="chain" id="PRO_5009162328" evidence="1">
    <location>
        <begin position="18"/>
        <end position="151"/>
    </location>
</feature>
<dbReference type="EMBL" id="KV454541">
    <property type="protein sequence ID" value="ODV67398.1"/>
    <property type="molecule type" value="Genomic_DNA"/>
</dbReference>
<evidence type="ECO:0000313" key="2">
    <source>
        <dbReference type="EMBL" id="ODV67398.1"/>
    </source>
</evidence>
<gene>
    <name evidence="2" type="ORF">HYPBUDRAFT_6667</name>
</gene>
<sequence length="151" mass="16808">MILSILTSLSVLMTVTAFISNEQLLPTLISNYRDSGLNQDQLTYIFLQNQVLDNESDDTTSLLLDNGVVLPLTQPANDSHIASISNWFNDHSAVFDSNLPYYNSTVAYDNGEEVNPEVISRLRENLGFGTSSLLLTPTATNLILFWNADKY</sequence>
<keyword evidence="1" id="KW-0732">Signal</keyword>
<keyword evidence="3" id="KW-1185">Reference proteome</keyword>
<accession>A0A1E4RJF0</accession>
<dbReference type="AlphaFoldDB" id="A0A1E4RJF0"/>
<reference evidence="3" key="1">
    <citation type="submission" date="2016-05" db="EMBL/GenBank/DDBJ databases">
        <title>Comparative genomics of biotechnologically important yeasts.</title>
        <authorList>
            <consortium name="DOE Joint Genome Institute"/>
            <person name="Riley R."/>
            <person name="Haridas S."/>
            <person name="Wolfe K.H."/>
            <person name="Lopes M.R."/>
            <person name="Hittinger C.T."/>
            <person name="Goker M."/>
            <person name="Salamov A."/>
            <person name="Wisecaver J."/>
            <person name="Long T.M."/>
            <person name="Aerts A.L."/>
            <person name="Barry K."/>
            <person name="Choi C."/>
            <person name="Clum A."/>
            <person name="Coughlan A.Y."/>
            <person name="Deshpande S."/>
            <person name="Douglass A.P."/>
            <person name="Hanson S.J."/>
            <person name="Klenk H.-P."/>
            <person name="Labutti K."/>
            <person name="Lapidus A."/>
            <person name="Lindquist E."/>
            <person name="Lipzen A."/>
            <person name="Meier-Kolthoff J.P."/>
            <person name="Ohm R.A."/>
            <person name="Otillar R.P."/>
            <person name="Pangilinan J."/>
            <person name="Peng Y."/>
            <person name="Rokas A."/>
            <person name="Rosa C.A."/>
            <person name="Scheuner C."/>
            <person name="Sibirny A.A."/>
            <person name="Slot J.C."/>
            <person name="Stielow J.B."/>
            <person name="Sun H."/>
            <person name="Kurtzman C.P."/>
            <person name="Blackwell M."/>
            <person name="Grigoriev I.V."/>
            <person name="Jeffries T.W."/>
        </authorList>
    </citation>
    <scope>NUCLEOTIDE SEQUENCE [LARGE SCALE GENOMIC DNA]</scope>
    <source>
        <strain evidence="3">NRRL Y-1933</strain>
    </source>
</reference>
<feature type="signal peptide" evidence="1">
    <location>
        <begin position="1"/>
        <end position="17"/>
    </location>
</feature>
<dbReference type="GeneID" id="30998147"/>
<protein>
    <submittedName>
        <fullName evidence="2">Uncharacterized protein</fullName>
    </submittedName>
</protein>
<dbReference type="Proteomes" id="UP000095085">
    <property type="component" value="Unassembled WGS sequence"/>
</dbReference>
<dbReference type="RefSeq" id="XP_020076465.1">
    <property type="nucleotide sequence ID" value="XM_020223598.1"/>
</dbReference>
<evidence type="ECO:0000313" key="3">
    <source>
        <dbReference type="Proteomes" id="UP000095085"/>
    </source>
</evidence>